<reference evidence="2" key="1">
    <citation type="submission" date="2025-08" db="UniProtKB">
        <authorList>
            <consortium name="RefSeq"/>
        </authorList>
    </citation>
    <scope>IDENTIFICATION</scope>
</reference>
<dbReference type="GeneID" id="112687818"/>
<evidence type="ECO:0000313" key="1">
    <source>
        <dbReference type="Proteomes" id="UP000694846"/>
    </source>
</evidence>
<evidence type="ECO:0000313" key="2">
    <source>
        <dbReference type="RefSeq" id="XP_025416555.1"/>
    </source>
</evidence>
<gene>
    <name evidence="2" type="primary">LOC112687818</name>
</gene>
<accession>A0A8B8G1M8</accession>
<keyword evidence="1" id="KW-1185">Reference proteome</keyword>
<sequence length="643" mass="75957">MNKSDAHEMDIDKLLSKIHPIVSVSRNRCTVEQMLLREIIQSTDDIVALEISNVKLSVDRVQVNLSYILTQIEDSYNLDIVLWYQRIVHEAIVQIVCTKILKALKMKKKFQPKTMDVFKILNFLFTDSMNLPQCVVNFFRLFSERNTSALYHSTMKSDIKNYLRRRELYNENEYEASKLPSFTIQVIAEESISSLDQFLNAILNKIADYRCMANVFSLLNAEKAKYYLPHVQRSFTVEEFLTKKIKSHALPQSPSLLNRNKYSINSSITNKYSIDSCKYVSFLYDHCVNAFNIVKNAGQVLYQYEFFTNIKTITGDITTHLRIMFFSAEYYDTMLKQISYDIVPMQDIVFKYIHKKNIHPWNTEVVPYLYVIMTSLNNYQLSSCKSQANTYLVFNKTNSDTNPSHLHHKELQKILKKISFDPQADNTYGIQLSVLKNLYSFYEFQLQVIKDQIVFKKYILFYWRGEIKTFENIFNNIRYTVMNPSYMYELNDIYYKLVLAKVLYEIEIFFMPYSNWNDNTFVLEDEDILNLSTDILSVNDYPKSYKYLVQQINLLFKYYLVNIKMNHNFPMCRTIRKNVKEEFERLGVIVNVVQMETPNNVNPLSNEELTTIKSNIEKIVESRAYVSQEFIGKFLNQFNFEPV</sequence>
<protein>
    <submittedName>
        <fullName evidence="2">Uncharacterized protein LOC112687818</fullName>
    </submittedName>
</protein>
<dbReference type="OrthoDB" id="6625707at2759"/>
<dbReference type="Proteomes" id="UP000694846">
    <property type="component" value="Unplaced"/>
</dbReference>
<organism evidence="1 2">
    <name type="scientific">Sipha flava</name>
    <name type="common">yellow sugarcane aphid</name>
    <dbReference type="NCBI Taxonomy" id="143950"/>
    <lineage>
        <taxon>Eukaryota</taxon>
        <taxon>Metazoa</taxon>
        <taxon>Ecdysozoa</taxon>
        <taxon>Arthropoda</taxon>
        <taxon>Hexapoda</taxon>
        <taxon>Insecta</taxon>
        <taxon>Pterygota</taxon>
        <taxon>Neoptera</taxon>
        <taxon>Paraneoptera</taxon>
        <taxon>Hemiptera</taxon>
        <taxon>Sternorrhyncha</taxon>
        <taxon>Aphidomorpha</taxon>
        <taxon>Aphidoidea</taxon>
        <taxon>Aphididae</taxon>
        <taxon>Sipha</taxon>
    </lineage>
</organism>
<dbReference type="RefSeq" id="XP_025416555.1">
    <property type="nucleotide sequence ID" value="XM_025560770.1"/>
</dbReference>
<proteinExistence type="predicted"/>
<name>A0A8B8G1M8_9HEMI</name>
<dbReference type="AlphaFoldDB" id="A0A8B8G1M8"/>